<dbReference type="InterPro" id="IPR019775">
    <property type="entry name" value="WD40_repeat_CS"/>
</dbReference>
<dbReference type="HOGENOM" id="CLU_000288_57_18_1"/>
<dbReference type="SUPFAM" id="SSF50978">
    <property type="entry name" value="WD40 repeat-like"/>
    <property type="match status" value="1"/>
</dbReference>
<keyword evidence="2" id="KW-0677">Repeat</keyword>
<evidence type="ECO:0000313" key="4">
    <source>
        <dbReference type="EMBL" id="KIK48514.1"/>
    </source>
</evidence>
<evidence type="ECO:0000313" key="5">
    <source>
        <dbReference type="Proteomes" id="UP000054485"/>
    </source>
</evidence>
<dbReference type="Proteomes" id="UP000054485">
    <property type="component" value="Unassembled WGS sequence"/>
</dbReference>
<proteinExistence type="predicted"/>
<keyword evidence="5" id="KW-1185">Reference proteome</keyword>
<dbReference type="PANTHER" id="PTHR19879:SF9">
    <property type="entry name" value="TRANSCRIPTION INITIATION FACTOR TFIID SUBUNIT 5"/>
    <property type="match status" value="1"/>
</dbReference>
<dbReference type="InParanoid" id="A0A0D0BFR9"/>
<dbReference type="Gene3D" id="2.130.10.10">
    <property type="entry name" value="YVTN repeat-like/Quinoprotein amine dehydrogenase"/>
    <property type="match status" value="2"/>
</dbReference>
<dbReference type="PROSITE" id="PS00678">
    <property type="entry name" value="WD_REPEATS_1"/>
    <property type="match status" value="1"/>
</dbReference>
<dbReference type="OrthoDB" id="2687506at2759"/>
<feature type="repeat" description="WD" evidence="3">
    <location>
        <begin position="107"/>
        <end position="148"/>
    </location>
</feature>
<dbReference type="InterPro" id="IPR001680">
    <property type="entry name" value="WD40_rpt"/>
</dbReference>
<dbReference type="SMART" id="SM00320">
    <property type="entry name" value="WD40"/>
    <property type="match status" value="4"/>
</dbReference>
<feature type="repeat" description="WD" evidence="3">
    <location>
        <begin position="21"/>
        <end position="62"/>
    </location>
</feature>
<reference evidence="4 5" key="1">
    <citation type="submission" date="2014-04" db="EMBL/GenBank/DDBJ databases">
        <authorList>
            <consortium name="DOE Joint Genome Institute"/>
            <person name="Kuo A."/>
            <person name="Ruytinx J."/>
            <person name="Rineau F."/>
            <person name="Colpaert J."/>
            <person name="Kohler A."/>
            <person name="Nagy L.G."/>
            <person name="Floudas D."/>
            <person name="Copeland A."/>
            <person name="Barry K.W."/>
            <person name="Cichocki N."/>
            <person name="Veneault-Fourrey C."/>
            <person name="LaButti K."/>
            <person name="Lindquist E.A."/>
            <person name="Lipzen A."/>
            <person name="Lundell T."/>
            <person name="Morin E."/>
            <person name="Murat C."/>
            <person name="Sun H."/>
            <person name="Tunlid A."/>
            <person name="Henrissat B."/>
            <person name="Grigoriev I.V."/>
            <person name="Hibbett D.S."/>
            <person name="Martin F."/>
            <person name="Nordberg H.P."/>
            <person name="Cantor M.N."/>
            <person name="Hua S.X."/>
        </authorList>
    </citation>
    <scope>NUCLEOTIDE SEQUENCE [LARGE SCALE GENOMIC DNA]</scope>
    <source>
        <strain evidence="4 5">UH-Slu-Lm8-n1</strain>
    </source>
</reference>
<accession>A0A0D0BFR9</accession>
<dbReference type="Pfam" id="PF00400">
    <property type="entry name" value="WD40"/>
    <property type="match status" value="2"/>
</dbReference>
<protein>
    <recommendedName>
        <fullName evidence="6">WD40 repeat-like protein</fullName>
    </recommendedName>
</protein>
<dbReference type="PANTHER" id="PTHR19879">
    <property type="entry name" value="TRANSCRIPTION INITIATION FACTOR TFIID"/>
    <property type="match status" value="1"/>
</dbReference>
<evidence type="ECO:0008006" key="6">
    <source>
        <dbReference type="Google" id="ProtNLM"/>
    </source>
</evidence>
<name>A0A0D0BFR9_9AGAM</name>
<dbReference type="InterPro" id="IPR015943">
    <property type="entry name" value="WD40/YVTN_repeat-like_dom_sf"/>
</dbReference>
<organism evidence="4 5">
    <name type="scientific">Suillus luteus UH-Slu-Lm8-n1</name>
    <dbReference type="NCBI Taxonomy" id="930992"/>
    <lineage>
        <taxon>Eukaryota</taxon>
        <taxon>Fungi</taxon>
        <taxon>Dikarya</taxon>
        <taxon>Basidiomycota</taxon>
        <taxon>Agaricomycotina</taxon>
        <taxon>Agaricomycetes</taxon>
        <taxon>Agaricomycetidae</taxon>
        <taxon>Boletales</taxon>
        <taxon>Suillineae</taxon>
        <taxon>Suillaceae</taxon>
        <taxon>Suillus</taxon>
    </lineage>
</organism>
<evidence type="ECO:0000256" key="2">
    <source>
        <dbReference type="ARBA" id="ARBA00022737"/>
    </source>
</evidence>
<evidence type="ECO:0000256" key="1">
    <source>
        <dbReference type="ARBA" id="ARBA00022574"/>
    </source>
</evidence>
<sequence>MASISTKGVTKESILTPSTTLKGHGDWIRSIYYFPDGQRMISGSQDKTTRRWSLKAGKETEETRDLCEEVWAVAVSWDSRWIVTGGGNQDSAELKVCKVETGFMKKLQGHSNTITCVDVSMDNTLLASGSWDWTARIWNLETGKCVAGPFESIHLVGAIRFSTDSKKLAVRSESGKCLEVWDVQSQKLDVRKGEDGDERFRSAPIF</sequence>
<dbReference type="STRING" id="930992.A0A0D0BFR9"/>
<reference evidence="5" key="2">
    <citation type="submission" date="2015-01" db="EMBL/GenBank/DDBJ databases">
        <title>Evolutionary Origins and Diversification of the Mycorrhizal Mutualists.</title>
        <authorList>
            <consortium name="DOE Joint Genome Institute"/>
            <consortium name="Mycorrhizal Genomics Consortium"/>
            <person name="Kohler A."/>
            <person name="Kuo A."/>
            <person name="Nagy L.G."/>
            <person name="Floudas D."/>
            <person name="Copeland A."/>
            <person name="Barry K.W."/>
            <person name="Cichocki N."/>
            <person name="Veneault-Fourrey C."/>
            <person name="LaButti K."/>
            <person name="Lindquist E.A."/>
            <person name="Lipzen A."/>
            <person name="Lundell T."/>
            <person name="Morin E."/>
            <person name="Murat C."/>
            <person name="Riley R."/>
            <person name="Ohm R."/>
            <person name="Sun H."/>
            <person name="Tunlid A."/>
            <person name="Henrissat B."/>
            <person name="Grigoriev I.V."/>
            <person name="Hibbett D.S."/>
            <person name="Martin F."/>
        </authorList>
    </citation>
    <scope>NUCLEOTIDE SEQUENCE [LARGE SCALE GENOMIC DNA]</scope>
    <source>
        <strain evidence="5">UH-Slu-Lm8-n1</strain>
    </source>
</reference>
<evidence type="ECO:0000256" key="3">
    <source>
        <dbReference type="PROSITE-ProRule" id="PRU00221"/>
    </source>
</evidence>
<dbReference type="InterPro" id="IPR036322">
    <property type="entry name" value="WD40_repeat_dom_sf"/>
</dbReference>
<keyword evidence="1 3" id="KW-0853">WD repeat</keyword>
<dbReference type="PROSITE" id="PS50294">
    <property type="entry name" value="WD_REPEATS_REGION"/>
    <property type="match status" value="2"/>
</dbReference>
<dbReference type="EMBL" id="KN835137">
    <property type="protein sequence ID" value="KIK48514.1"/>
    <property type="molecule type" value="Genomic_DNA"/>
</dbReference>
<gene>
    <name evidence="4" type="ORF">CY34DRAFT_627519</name>
</gene>
<dbReference type="AlphaFoldDB" id="A0A0D0BFR9"/>
<dbReference type="PROSITE" id="PS50082">
    <property type="entry name" value="WD_REPEATS_2"/>
    <property type="match status" value="2"/>
</dbReference>